<dbReference type="InterPro" id="IPR031846">
    <property type="entry name" value="Hvcn1"/>
</dbReference>
<evidence type="ECO:0000256" key="4">
    <source>
        <dbReference type="ARBA" id="ARBA00022475"/>
    </source>
</evidence>
<feature type="transmembrane region" description="Helical" evidence="13">
    <location>
        <begin position="91"/>
        <end position="115"/>
    </location>
</feature>
<evidence type="ECO:0000256" key="1">
    <source>
        <dbReference type="ARBA" id="ARBA00004651"/>
    </source>
</evidence>
<dbReference type="GO" id="GO:0030171">
    <property type="term" value="F:voltage-gated proton channel activity"/>
    <property type="evidence" value="ECO:0007669"/>
    <property type="project" value="InterPro"/>
</dbReference>
<keyword evidence="3" id="KW-0813">Transport</keyword>
<keyword evidence="8" id="KW-0175">Coiled coil</keyword>
<evidence type="ECO:0000256" key="10">
    <source>
        <dbReference type="ARBA" id="ARBA00023136"/>
    </source>
</evidence>
<dbReference type="GO" id="GO:0005886">
    <property type="term" value="C:plasma membrane"/>
    <property type="evidence" value="ECO:0007669"/>
    <property type="project" value="UniProtKB-SubCell"/>
</dbReference>
<feature type="domain" description="Ion transport" evidence="14">
    <location>
        <begin position="86"/>
        <end position="175"/>
    </location>
</feature>
<feature type="transmembrane region" description="Helical" evidence="13">
    <location>
        <begin position="121"/>
        <end position="140"/>
    </location>
</feature>
<reference evidence="16" key="1">
    <citation type="journal article" date="2018" name="Nat. Microbiol.">
        <title>Leveraging single-cell genomics to expand the fungal tree of life.</title>
        <authorList>
            <person name="Ahrendt S.R."/>
            <person name="Quandt C.A."/>
            <person name="Ciobanu D."/>
            <person name="Clum A."/>
            <person name="Salamov A."/>
            <person name="Andreopoulos B."/>
            <person name="Cheng J.F."/>
            <person name="Woyke T."/>
            <person name="Pelin A."/>
            <person name="Henrissat B."/>
            <person name="Reynolds N.K."/>
            <person name="Benny G.L."/>
            <person name="Smith M.E."/>
            <person name="James T.Y."/>
            <person name="Grigoriev I.V."/>
        </authorList>
    </citation>
    <scope>NUCLEOTIDE SEQUENCE [LARGE SCALE GENOMIC DNA]</scope>
</reference>
<evidence type="ECO:0000256" key="6">
    <source>
        <dbReference type="ARBA" id="ARBA00022882"/>
    </source>
</evidence>
<accession>A0A4P9WAC3</accession>
<dbReference type="InterPro" id="IPR005821">
    <property type="entry name" value="Ion_trans_dom"/>
</dbReference>
<evidence type="ECO:0000256" key="8">
    <source>
        <dbReference type="ARBA" id="ARBA00023054"/>
    </source>
</evidence>
<keyword evidence="9" id="KW-0406">Ion transport</keyword>
<dbReference type="Gene3D" id="1.20.120.350">
    <property type="entry name" value="Voltage-gated potassium channels. Chain C"/>
    <property type="match status" value="1"/>
</dbReference>
<evidence type="ECO:0000256" key="11">
    <source>
        <dbReference type="ARBA" id="ARBA00023303"/>
    </source>
</evidence>
<dbReference type="PANTHER" id="PTHR46480:SF1">
    <property type="entry name" value="VOLTAGE-GATED HYDROGEN CHANNEL 1"/>
    <property type="match status" value="1"/>
</dbReference>
<evidence type="ECO:0000259" key="14">
    <source>
        <dbReference type="Pfam" id="PF00520"/>
    </source>
</evidence>
<dbReference type="PANTHER" id="PTHR46480">
    <property type="entry name" value="F20B24.22"/>
    <property type="match status" value="1"/>
</dbReference>
<evidence type="ECO:0000313" key="15">
    <source>
        <dbReference type="EMBL" id="RKO88098.1"/>
    </source>
</evidence>
<evidence type="ECO:0000313" key="16">
    <source>
        <dbReference type="Proteomes" id="UP000269721"/>
    </source>
</evidence>
<gene>
    <name evidence="15" type="ORF">BDK51DRAFT_44877</name>
</gene>
<dbReference type="AlphaFoldDB" id="A0A4P9WAC3"/>
<dbReference type="EMBL" id="KZ996944">
    <property type="protein sequence ID" value="RKO88098.1"/>
    <property type="molecule type" value="Genomic_DNA"/>
</dbReference>
<feature type="transmembrane region" description="Helical" evidence="13">
    <location>
        <begin position="24"/>
        <end position="45"/>
    </location>
</feature>
<evidence type="ECO:0000256" key="7">
    <source>
        <dbReference type="ARBA" id="ARBA00022989"/>
    </source>
</evidence>
<evidence type="ECO:0000256" key="5">
    <source>
        <dbReference type="ARBA" id="ARBA00022692"/>
    </source>
</evidence>
<keyword evidence="7 13" id="KW-1133">Transmembrane helix</keyword>
<evidence type="ECO:0000256" key="9">
    <source>
        <dbReference type="ARBA" id="ARBA00023065"/>
    </source>
</evidence>
<sequence length="244" mass="27791">MGHAPNEHATSRERLAHFLHQPKFHHAVIGLVLFDLLLIMIETALKLNSVCIKPDGFTELLTPAELADIKISGGHCGIHPSHGLHMAEHAIFWLSVAILVFFCCEILAAFYAFGWRHFTKPVYFIDTIVIFTSLALELYFHFSGKEEDNPSATVALLWKIIRALHAIAHSVELKNHELMGEMQEKYDALADANARERFRVSYLRRILRDHYSHEVDLDAISPAGMDDINDIDEEKRALRPMEEV</sequence>
<evidence type="ECO:0000256" key="2">
    <source>
        <dbReference type="ARBA" id="ARBA00015897"/>
    </source>
</evidence>
<keyword evidence="16" id="KW-1185">Reference proteome</keyword>
<keyword evidence="5 13" id="KW-0812">Transmembrane</keyword>
<name>A0A4P9WAC3_9FUNG</name>
<protein>
    <recommendedName>
        <fullName evidence="2">Voltage-gated hydrogen channel 1</fullName>
    </recommendedName>
    <alternativeName>
        <fullName evidence="12">Hydrogen voltage-gated channel 1</fullName>
    </alternativeName>
</protein>
<keyword evidence="6" id="KW-0851">Voltage-gated channel</keyword>
<evidence type="ECO:0000256" key="3">
    <source>
        <dbReference type="ARBA" id="ARBA00022448"/>
    </source>
</evidence>
<evidence type="ECO:0000256" key="12">
    <source>
        <dbReference type="ARBA" id="ARBA00031989"/>
    </source>
</evidence>
<dbReference type="Pfam" id="PF00520">
    <property type="entry name" value="Ion_trans"/>
    <property type="match status" value="1"/>
</dbReference>
<proteinExistence type="predicted"/>
<keyword evidence="11" id="KW-0407">Ion channel</keyword>
<keyword evidence="4" id="KW-1003">Cell membrane</keyword>
<dbReference type="InterPro" id="IPR027359">
    <property type="entry name" value="Volt_channel_dom_sf"/>
</dbReference>
<keyword evidence="10 13" id="KW-0472">Membrane</keyword>
<dbReference type="OrthoDB" id="427456at2759"/>
<comment type="subcellular location">
    <subcellularLocation>
        <location evidence="1">Cell membrane</location>
        <topology evidence="1">Multi-pass membrane protein</topology>
    </subcellularLocation>
</comment>
<dbReference type="Proteomes" id="UP000269721">
    <property type="component" value="Unassembled WGS sequence"/>
</dbReference>
<evidence type="ECO:0000256" key="13">
    <source>
        <dbReference type="SAM" id="Phobius"/>
    </source>
</evidence>
<organism evidence="15 16">
    <name type="scientific">Blyttiomyces helicus</name>
    <dbReference type="NCBI Taxonomy" id="388810"/>
    <lineage>
        <taxon>Eukaryota</taxon>
        <taxon>Fungi</taxon>
        <taxon>Fungi incertae sedis</taxon>
        <taxon>Chytridiomycota</taxon>
        <taxon>Chytridiomycota incertae sedis</taxon>
        <taxon>Chytridiomycetes</taxon>
        <taxon>Chytridiomycetes incertae sedis</taxon>
        <taxon>Blyttiomyces</taxon>
    </lineage>
</organism>
<dbReference type="GO" id="GO:0034702">
    <property type="term" value="C:monoatomic ion channel complex"/>
    <property type="evidence" value="ECO:0007669"/>
    <property type="project" value="UniProtKB-KW"/>
</dbReference>